<keyword evidence="1" id="KW-0804">Transcription</keyword>
<gene>
    <name evidence="1" type="ORF">SAMN02745196_01295</name>
</gene>
<name>A0A1M5VI22_9CLOT</name>
<dbReference type="AlphaFoldDB" id="A0A1M5VI22"/>
<dbReference type="GO" id="GO:0000428">
    <property type="term" value="C:DNA-directed RNA polymerase complex"/>
    <property type="evidence" value="ECO:0007669"/>
    <property type="project" value="UniProtKB-KW"/>
</dbReference>
<protein>
    <submittedName>
        <fullName evidence="1">DNA-directed RNA polymerase specialized sigma subunit, sigma24 family</fullName>
    </submittedName>
</protein>
<accession>A0A1M5VI22</accession>
<dbReference type="EMBL" id="FQXP01000004">
    <property type="protein sequence ID" value="SHH74553.1"/>
    <property type="molecule type" value="Genomic_DNA"/>
</dbReference>
<keyword evidence="2" id="KW-1185">Reference proteome</keyword>
<keyword evidence="1" id="KW-0240">DNA-directed RNA polymerase</keyword>
<dbReference type="OrthoDB" id="2678696at2"/>
<dbReference type="Gene3D" id="1.10.1740.10">
    <property type="match status" value="1"/>
</dbReference>
<evidence type="ECO:0000313" key="2">
    <source>
        <dbReference type="Proteomes" id="UP000184526"/>
    </source>
</evidence>
<proteinExistence type="predicted"/>
<evidence type="ECO:0000313" key="1">
    <source>
        <dbReference type="EMBL" id="SHH74553.1"/>
    </source>
</evidence>
<dbReference type="Proteomes" id="UP000184526">
    <property type="component" value="Unassembled WGS sequence"/>
</dbReference>
<sequence>MNELKLIKSIRNKQISSYRTLIDMYIKDVQAIVISLCNGYLCKEEMESICYKTFENIWNSKEKLVLNGKLRSYIFKIVREEVLKKRKSKLYNKCIENEIAEKIEFKKENYDIKLIDDDFEDYLEELGHIDKEILIRRYFYYQSEEEISKILKCHIDEINESIFRSESIFISFFNNKERANEIKLENLISNISIKNLDDIEFYMNDVELDEKKIRIKALEVTKEVEEEIKKRENHRKLKNFYERNISVENIKKEEKKIRNKHSIVSIFIIILIIKIVTFNYSEPEVSEYMYPSKIDKKMENSNKYVYSKQGINLSVESIDLEEKQGFIRFNLTKEDGGFFEENTKLKEVKTNSNNTKCEVKSELVENNKKIVCSVKLDKEEAIMEDEINITAYNLIKEIEDKKELDIDLYNVYSNKYINNNRENNLGIDVNSVKYINNDLYIQAKNNLSMSSVEKYMGIEYLINSNTENKMYPKEKVEVINKQGLVESVQYIFDINSIEELKYLKPVVNYIKEETVLNEEWVVNIDLNRGKDSTMIEVQENINYENQESLIMKIKVEEINIALERVRLKGAYFENISLGKLLEAGNENPYLIYKNGEKLNLNRTNTEYNKCGEFIYDFTSKEDIDAKNVKRVVIGEMNININY</sequence>
<dbReference type="RefSeq" id="WP_072831201.1">
    <property type="nucleotide sequence ID" value="NZ_FQXP01000004.1"/>
</dbReference>
<dbReference type="STRING" id="1121306.SAMN02745196_01295"/>
<organism evidence="1 2">
    <name type="scientific">Clostridium collagenovorans DSM 3089</name>
    <dbReference type="NCBI Taxonomy" id="1121306"/>
    <lineage>
        <taxon>Bacteria</taxon>
        <taxon>Bacillati</taxon>
        <taxon>Bacillota</taxon>
        <taxon>Clostridia</taxon>
        <taxon>Eubacteriales</taxon>
        <taxon>Clostridiaceae</taxon>
        <taxon>Clostridium</taxon>
    </lineage>
</organism>
<reference evidence="1 2" key="1">
    <citation type="submission" date="2016-11" db="EMBL/GenBank/DDBJ databases">
        <authorList>
            <person name="Jaros S."/>
            <person name="Januszkiewicz K."/>
            <person name="Wedrychowicz H."/>
        </authorList>
    </citation>
    <scope>NUCLEOTIDE SEQUENCE [LARGE SCALE GENOMIC DNA]</scope>
    <source>
        <strain evidence="1 2">DSM 3089</strain>
    </source>
</reference>